<organism evidence="2 3">
    <name type="scientific">Vibrio toranzoniae</name>
    <dbReference type="NCBI Taxonomy" id="1194427"/>
    <lineage>
        <taxon>Bacteria</taxon>
        <taxon>Pseudomonadati</taxon>
        <taxon>Pseudomonadota</taxon>
        <taxon>Gammaproteobacteria</taxon>
        <taxon>Vibrionales</taxon>
        <taxon>Vibrionaceae</taxon>
        <taxon>Vibrio</taxon>
    </lineage>
</organism>
<comment type="caution">
    <text evidence="2">The sequence shown here is derived from an EMBL/GenBank/DDBJ whole genome shotgun (WGS) entry which is preliminary data.</text>
</comment>
<keyword evidence="3" id="KW-1185">Reference proteome</keyword>
<evidence type="ECO:0000256" key="1">
    <source>
        <dbReference type="SAM" id="SignalP"/>
    </source>
</evidence>
<evidence type="ECO:0000313" key="2">
    <source>
        <dbReference type="EMBL" id="KWT99554.1"/>
    </source>
</evidence>
<dbReference type="PROSITE" id="PS51257">
    <property type="entry name" value="PROKAR_LIPOPROTEIN"/>
    <property type="match status" value="1"/>
</dbReference>
<keyword evidence="1" id="KW-0732">Signal</keyword>
<dbReference type="RefSeq" id="WP_060469089.1">
    <property type="nucleotide sequence ID" value="NZ_AP025515.1"/>
</dbReference>
<reference evidence="2 3" key="1">
    <citation type="submission" date="2015-11" db="EMBL/GenBank/DDBJ databases">
        <title>Draft WGS of Vibrio toranzoniae.</title>
        <authorList>
            <person name="Lasa A."/>
            <person name="Romalde J.L."/>
        </authorList>
    </citation>
    <scope>NUCLEOTIDE SEQUENCE [LARGE SCALE GENOMIC DNA]</scope>
    <source>
        <strain evidence="2 3">Vb 10.8</strain>
    </source>
</reference>
<feature type="signal peptide" evidence="1">
    <location>
        <begin position="1"/>
        <end position="26"/>
    </location>
</feature>
<feature type="chain" id="PRO_5007164370" description="Lipoprotein" evidence="1">
    <location>
        <begin position="27"/>
        <end position="180"/>
    </location>
</feature>
<dbReference type="EMBL" id="LMXU01000032">
    <property type="protein sequence ID" value="KWT99554.1"/>
    <property type="molecule type" value="Genomic_DNA"/>
</dbReference>
<dbReference type="GeneID" id="300180640"/>
<name>A0A120DFM6_9VIBR</name>
<evidence type="ECO:0008006" key="4">
    <source>
        <dbReference type="Google" id="ProtNLM"/>
    </source>
</evidence>
<sequence length="180" mass="20403">MSPKIKVIKFALALLSLTWLSGCGSASLDNHVDTTPELKLETFFNGDLMAYGMVLDRSGNLLRRFDVKLIATWDGDNGEIKEWFSFADGERSTRVWNLIKTGENTYSGTANDVVGTAYGETQGSALYWKYDLEIEVDGSTYEVVLDDWMFLMDDKRLFNKTEMSKFGFKVGEVILYIEKI</sequence>
<dbReference type="AlphaFoldDB" id="A0A120DFM6"/>
<gene>
    <name evidence="2" type="ORF">APQ14_14460</name>
</gene>
<evidence type="ECO:0000313" key="3">
    <source>
        <dbReference type="Proteomes" id="UP000057389"/>
    </source>
</evidence>
<dbReference type="OrthoDB" id="5296954at2"/>
<dbReference type="Proteomes" id="UP000057389">
    <property type="component" value="Unassembled WGS sequence"/>
</dbReference>
<accession>A0A120DFM6</accession>
<protein>
    <recommendedName>
        <fullName evidence="4">Lipoprotein</fullName>
    </recommendedName>
</protein>
<proteinExistence type="predicted"/>
<dbReference type="InterPro" id="IPR024409">
    <property type="entry name" value="DUF3833"/>
</dbReference>
<dbReference type="Pfam" id="PF12915">
    <property type="entry name" value="DUF3833"/>
    <property type="match status" value="1"/>
</dbReference>